<evidence type="ECO:0000313" key="1">
    <source>
        <dbReference type="EMBL" id="ALP40501.1"/>
    </source>
</evidence>
<sequence>MGVLGCLFSSLFDISNPLFLDTHQFTDLFFLSWDIHHLSIA</sequence>
<dbReference type="EMBL" id="CP013067">
    <property type="protein sequence ID" value="ALP40501.1"/>
    <property type="molecule type" value="Genomic_DNA"/>
</dbReference>
<organism evidence="1 2">
    <name type="scientific">Aeromonas schubertii</name>
    <dbReference type="NCBI Taxonomy" id="652"/>
    <lineage>
        <taxon>Bacteria</taxon>
        <taxon>Pseudomonadati</taxon>
        <taxon>Pseudomonadota</taxon>
        <taxon>Gammaproteobacteria</taxon>
        <taxon>Aeromonadales</taxon>
        <taxon>Aeromonadaceae</taxon>
        <taxon>Aeromonas</taxon>
    </lineage>
</organism>
<gene>
    <name evidence="1" type="ORF">WL1483_1082</name>
</gene>
<dbReference type="KEGG" id="asr:WL1483_1082"/>
<protein>
    <submittedName>
        <fullName evidence="1">Uncharacterized protein</fullName>
    </submittedName>
</protein>
<dbReference type="PATRIC" id="fig|652.5.peg.3576"/>
<accession>A0A0S2SFL7</accession>
<name>A0A0S2SFL7_9GAMM</name>
<dbReference type="Proteomes" id="UP000058114">
    <property type="component" value="Chromosome"/>
</dbReference>
<reference evidence="2" key="1">
    <citation type="submission" date="2015-10" db="EMBL/GenBank/DDBJ databases">
        <title>Complete Genome Sequence of Aeromonas schubertii strain WL1483.</title>
        <authorList>
            <person name="Liu L."/>
        </authorList>
    </citation>
    <scope>NUCLEOTIDE SEQUENCE [LARGE SCALE GENOMIC DNA]</scope>
    <source>
        <strain evidence="2">WL1483</strain>
    </source>
</reference>
<evidence type="ECO:0000313" key="2">
    <source>
        <dbReference type="Proteomes" id="UP000058114"/>
    </source>
</evidence>
<proteinExistence type="predicted"/>
<dbReference type="AlphaFoldDB" id="A0A0S2SFL7"/>
<reference evidence="1 2" key="2">
    <citation type="journal article" date="2016" name="Genome Announc.">
        <title>Complete Genome Sequence of the Highly Virulent Aeromonas schubertii Strain WL1483, Isolated from Diseased Snakehead Fish (Channa argus) in China.</title>
        <authorList>
            <person name="Liu L."/>
            <person name="Li N."/>
            <person name="Zhang D."/>
            <person name="Fu X."/>
            <person name="Shi C."/>
            <person name="Lin Q."/>
            <person name="Hao G."/>
        </authorList>
    </citation>
    <scope>NUCLEOTIDE SEQUENCE [LARGE SCALE GENOMIC DNA]</scope>
    <source>
        <strain evidence="1 2">WL1483</strain>
    </source>
</reference>